<proteinExistence type="predicted"/>
<dbReference type="SMART" id="SM00226">
    <property type="entry name" value="LMWPc"/>
    <property type="match status" value="1"/>
</dbReference>
<protein>
    <recommendedName>
        <fullName evidence="2">Phosphotyrosine protein phosphatase I domain-containing protein</fullName>
    </recommendedName>
</protein>
<evidence type="ECO:0000256" key="1">
    <source>
        <dbReference type="ARBA" id="ARBA00022849"/>
    </source>
</evidence>
<gene>
    <name evidence="3" type="ORF">S01H1_09066</name>
</gene>
<dbReference type="EMBL" id="BARS01004635">
    <property type="protein sequence ID" value="GAF81272.1"/>
    <property type="molecule type" value="Genomic_DNA"/>
</dbReference>
<dbReference type="SUPFAM" id="SSF52788">
    <property type="entry name" value="Phosphotyrosine protein phosphatases I"/>
    <property type="match status" value="1"/>
</dbReference>
<dbReference type="Pfam" id="PF01451">
    <property type="entry name" value="LMWPc"/>
    <property type="match status" value="1"/>
</dbReference>
<keyword evidence="1" id="KW-0059">Arsenical resistance</keyword>
<dbReference type="AlphaFoldDB" id="X0SZA1"/>
<evidence type="ECO:0000313" key="3">
    <source>
        <dbReference type="EMBL" id="GAF81272.1"/>
    </source>
</evidence>
<feature type="domain" description="Phosphotyrosine protein phosphatase I" evidence="2">
    <location>
        <begin position="1"/>
        <end position="122"/>
    </location>
</feature>
<name>X0SZA1_9ZZZZ</name>
<dbReference type="CDD" id="cd16345">
    <property type="entry name" value="LMWP_ArsC"/>
    <property type="match status" value="1"/>
</dbReference>
<comment type="caution">
    <text evidence="3">The sequence shown here is derived from an EMBL/GenBank/DDBJ whole genome shotgun (WGS) entry which is preliminary data.</text>
</comment>
<dbReference type="Gene3D" id="3.40.50.2300">
    <property type="match status" value="1"/>
</dbReference>
<organism evidence="3">
    <name type="scientific">marine sediment metagenome</name>
    <dbReference type="NCBI Taxonomy" id="412755"/>
    <lineage>
        <taxon>unclassified sequences</taxon>
        <taxon>metagenomes</taxon>
        <taxon>ecological metagenomes</taxon>
    </lineage>
</organism>
<dbReference type="PANTHER" id="PTHR43428">
    <property type="entry name" value="ARSENATE REDUCTASE"/>
    <property type="match status" value="1"/>
</dbReference>
<dbReference type="InterPro" id="IPR036196">
    <property type="entry name" value="Ptyr_pPase_sf"/>
</dbReference>
<accession>X0SZA1</accession>
<reference evidence="3" key="1">
    <citation type="journal article" date="2014" name="Front. Microbiol.">
        <title>High frequency of phylogenetically diverse reductive dehalogenase-homologous genes in deep subseafloor sedimentary metagenomes.</title>
        <authorList>
            <person name="Kawai M."/>
            <person name="Futagami T."/>
            <person name="Toyoda A."/>
            <person name="Takaki Y."/>
            <person name="Nishi S."/>
            <person name="Hori S."/>
            <person name="Arai W."/>
            <person name="Tsubouchi T."/>
            <person name="Morono Y."/>
            <person name="Uchiyama I."/>
            <person name="Ito T."/>
            <person name="Fujiyama A."/>
            <person name="Inagaki F."/>
            <person name="Takami H."/>
        </authorList>
    </citation>
    <scope>NUCLEOTIDE SEQUENCE</scope>
    <source>
        <strain evidence="3">Expedition CK06-06</strain>
    </source>
</reference>
<sequence>MAEGWTRFLKGDSIEPFSAGTEPQRVNPLAVKVMKEAGVDISHQRSKHIDEIINSEFDYVVTVCDHARENCPFFPGKTERVHVGFDDPPKLTENAKNEENALTHYRRVRDEIRAFVEKLPDVLKSQ</sequence>
<evidence type="ECO:0000259" key="2">
    <source>
        <dbReference type="SMART" id="SM00226"/>
    </source>
</evidence>
<dbReference type="PANTHER" id="PTHR43428:SF1">
    <property type="entry name" value="ARSENATE REDUCTASE"/>
    <property type="match status" value="1"/>
</dbReference>
<dbReference type="InterPro" id="IPR023485">
    <property type="entry name" value="Ptyr_pPase"/>
</dbReference>
<dbReference type="GO" id="GO:0046685">
    <property type="term" value="P:response to arsenic-containing substance"/>
    <property type="evidence" value="ECO:0007669"/>
    <property type="project" value="UniProtKB-KW"/>
</dbReference>